<dbReference type="Pfam" id="PF10421">
    <property type="entry name" value="OAS1_C"/>
    <property type="match status" value="1"/>
</dbReference>
<dbReference type="GO" id="GO:0005654">
    <property type="term" value="C:nucleoplasm"/>
    <property type="evidence" value="ECO:0007669"/>
    <property type="project" value="TreeGrafter"/>
</dbReference>
<dbReference type="GO" id="GO:0016020">
    <property type="term" value="C:membrane"/>
    <property type="evidence" value="ECO:0007669"/>
    <property type="project" value="TreeGrafter"/>
</dbReference>
<dbReference type="Gene3D" id="3.30.460.10">
    <property type="entry name" value="Beta Polymerase, domain 2"/>
    <property type="match status" value="1"/>
</dbReference>
<evidence type="ECO:0000313" key="4">
    <source>
        <dbReference type="EMBL" id="KAK3577494.1"/>
    </source>
</evidence>
<organism evidence="4 5">
    <name type="scientific">Potamilus streckersoni</name>
    <dbReference type="NCBI Taxonomy" id="2493646"/>
    <lineage>
        <taxon>Eukaryota</taxon>
        <taxon>Metazoa</taxon>
        <taxon>Spiralia</taxon>
        <taxon>Lophotrochozoa</taxon>
        <taxon>Mollusca</taxon>
        <taxon>Bivalvia</taxon>
        <taxon>Autobranchia</taxon>
        <taxon>Heteroconchia</taxon>
        <taxon>Palaeoheterodonta</taxon>
        <taxon>Unionida</taxon>
        <taxon>Unionoidea</taxon>
        <taxon>Unionidae</taxon>
        <taxon>Ambleminae</taxon>
        <taxon>Lampsilini</taxon>
        <taxon>Potamilus</taxon>
    </lineage>
</organism>
<reference evidence="4" key="3">
    <citation type="submission" date="2023-05" db="EMBL/GenBank/DDBJ databases">
        <authorList>
            <person name="Smith C.H."/>
        </authorList>
    </citation>
    <scope>NUCLEOTIDE SEQUENCE</scope>
    <source>
        <strain evidence="4">CHS0354</strain>
        <tissue evidence="4">Mantle</tissue>
    </source>
</reference>
<name>A0AAE0RQ39_9BIVA</name>
<evidence type="ECO:0000259" key="3">
    <source>
        <dbReference type="Pfam" id="PF10421"/>
    </source>
</evidence>
<proteinExistence type="inferred from homology"/>
<evidence type="ECO:0000256" key="1">
    <source>
        <dbReference type="ARBA" id="ARBA00009526"/>
    </source>
</evidence>
<dbReference type="SUPFAM" id="SSF81301">
    <property type="entry name" value="Nucleotidyltransferase"/>
    <property type="match status" value="1"/>
</dbReference>
<dbReference type="AlphaFoldDB" id="A0AAE0RQ39"/>
<reference evidence="4" key="1">
    <citation type="journal article" date="2021" name="Genome Biol. Evol.">
        <title>A High-Quality Reference Genome for a Parasitic Bivalve with Doubly Uniparental Inheritance (Bivalvia: Unionida).</title>
        <authorList>
            <person name="Smith C.H."/>
        </authorList>
    </citation>
    <scope>NUCLEOTIDE SEQUENCE</scope>
    <source>
        <strain evidence="4">CHS0354</strain>
    </source>
</reference>
<dbReference type="CDD" id="cd05400">
    <property type="entry name" value="NT_2-5OAS_ClassI-CCAase"/>
    <property type="match status" value="1"/>
</dbReference>
<keyword evidence="5" id="KW-1185">Reference proteome</keyword>
<dbReference type="InterPro" id="IPR002934">
    <property type="entry name" value="Polymerase_NTP_transf_dom"/>
</dbReference>
<reference evidence="4" key="2">
    <citation type="journal article" date="2021" name="Genome Biol. Evol.">
        <title>Developing a high-quality reference genome for a parasitic bivalve with doubly uniparental inheritance (Bivalvia: Unionida).</title>
        <authorList>
            <person name="Smith C.H."/>
        </authorList>
    </citation>
    <scope>NUCLEOTIDE SEQUENCE</scope>
    <source>
        <strain evidence="4">CHS0354</strain>
        <tissue evidence="4">Mantle</tissue>
    </source>
</reference>
<comment type="similarity">
    <text evidence="1">Belongs to the 2-5A synthase family.</text>
</comment>
<dbReference type="Pfam" id="PF01909">
    <property type="entry name" value="NTP_transf_2"/>
    <property type="match status" value="1"/>
</dbReference>
<protein>
    <recommendedName>
        <fullName evidence="6">2'-5' oligoadenylate synthase</fullName>
    </recommendedName>
</protein>
<dbReference type="EMBL" id="JAEAOA010001578">
    <property type="protein sequence ID" value="KAK3577494.1"/>
    <property type="molecule type" value="Genomic_DNA"/>
</dbReference>
<dbReference type="Gene3D" id="1.10.1410.20">
    <property type="entry name" value="2'-5'-oligoadenylate synthetase 1, domain 2"/>
    <property type="match status" value="1"/>
</dbReference>
<comment type="caution">
    <text evidence="4">The sequence shown here is derived from an EMBL/GenBank/DDBJ whole genome shotgun (WGS) entry which is preliminary data.</text>
</comment>
<dbReference type="GO" id="GO:0003725">
    <property type="term" value="F:double-stranded RNA binding"/>
    <property type="evidence" value="ECO:0007669"/>
    <property type="project" value="TreeGrafter"/>
</dbReference>
<feature type="domain" description="Polymerase nucleotidyl transferase" evidence="2">
    <location>
        <begin position="38"/>
        <end position="104"/>
    </location>
</feature>
<gene>
    <name evidence="4" type="ORF">CHS0354_026448</name>
</gene>
<dbReference type="PROSITE" id="PS00832">
    <property type="entry name" value="25A_SYNTH_1"/>
    <property type="match status" value="1"/>
</dbReference>
<feature type="domain" description="2'-5'-oligoadenylate synthetase 1" evidence="3">
    <location>
        <begin position="154"/>
        <end position="314"/>
    </location>
</feature>
<dbReference type="GO" id="GO:0005829">
    <property type="term" value="C:cytosol"/>
    <property type="evidence" value="ECO:0007669"/>
    <property type="project" value="TreeGrafter"/>
</dbReference>
<accession>A0AAE0RQ39</accession>
<evidence type="ECO:0000259" key="2">
    <source>
        <dbReference type="Pfam" id="PF01909"/>
    </source>
</evidence>
<dbReference type="PROSITE" id="PS50152">
    <property type="entry name" value="25A_SYNTH_3"/>
    <property type="match status" value="1"/>
</dbReference>
<dbReference type="InterPro" id="IPR043518">
    <property type="entry name" value="2-5OAS_N_CS"/>
</dbReference>
<evidence type="ECO:0000313" key="5">
    <source>
        <dbReference type="Proteomes" id="UP001195483"/>
    </source>
</evidence>
<dbReference type="Proteomes" id="UP001195483">
    <property type="component" value="Unassembled WGS sequence"/>
</dbReference>
<dbReference type="InterPro" id="IPR018952">
    <property type="entry name" value="2-5-oligoAdlate_synth_1_dom2/C"/>
</dbReference>
<dbReference type="InterPro" id="IPR043519">
    <property type="entry name" value="NT_sf"/>
</dbReference>
<sequence>MTMPPNLRDLGRDVNLDKHAEYLQTDEGYRKSCRRVINRLVRDMHKKVPVNIKAVIKAGSFGKGTALKDNSDIDLVVFLSDYHSVQDVKDKMKFLLDVFEEFLGRKGRCKIEGRTQFALKINFKCCRSSHEHKVDLLPACDVLEVGGKMTNARKRKVYEDMLRSDENLRRYFSASLVVLQRNFVVGRPAKLKSLIRLFKSWRISEFRIRSAKGNEKWPTSYVLELITIKKWEEAGCPRSFDLKRGFYSVLNALVEYNELQIVWYKHYSKDSLPSHSSPYVIDPANPFNNIYEQYNKWEEVADLAKSSLEWPLFEVLYKASEKSDSSQTDLNNWNNPS</sequence>
<dbReference type="InterPro" id="IPR006116">
    <property type="entry name" value="NT_2-5OAS_ClassI-CCAase"/>
</dbReference>
<dbReference type="GO" id="GO:0001730">
    <property type="term" value="F:2'-5'-oligoadenylate synthetase activity"/>
    <property type="evidence" value="ECO:0007669"/>
    <property type="project" value="TreeGrafter"/>
</dbReference>
<evidence type="ECO:0008006" key="6">
    <source>
        <dbReference type="Google" id="ProtNLM"/>
    </source>
</evidence>
<dbReference type="SUPFAM" id="SSF81631">
    <property type="entry name" value="PAP/OAS1 substrate-binding domain"/>
    <property type="match status" value="1"/>
</dbReference>
<dbReference type="PANTHER" id="PTHR11258">
    <property type="entry name" value="2-5 OLIGOADENYLATE SYNTHETASE"/>
    <property type="match status" value="1"/>
</dbReference>
<dbReference type="PANTHER" id="PTHR11258:SF11">
    <property type="entry name" value="C2H2-TYPE DOMAIN-CONTAINING PROTEIN"/>
    <property type="match status" value="1"/>
</dbReference>